<dbReference type="InterPro" id="IPR050109">
    <property type="entry name" value="HTH-type_TetR-like_transc_reg"/>
</dbReference>
<keyword evidence="8" id="KW-1185">Reference proteome</keyword>
<evidence type="ECO:0000256" key="4">
    <source>
        <dbReference type="PROSITE-ProRule" id="PRU00335"/>
    </source>
</evidence>
<dbReference type="Gene3D" id="1.10.357.10">
    <property type="entry name" value="Tetracycline Repressor, domain 2"/>
    <property type="match status" value="1"/>
</dbReference>
<dbReference type="OrthoDB" id="70491at2"/>
<dbReference type="GO" id="GO:0003700">
    <property type="term" value="F:DNA-binding transcription factor activity"/>
    <property type="evidence" value="ECO:0007669"/>
    <property type="project" value="TreeGrafter"/>
</dbReference>
<dbReference type="FunFam" id="1.10.10.60:FF:000141">
    <property type="entry name" value="TetR family transcriptional regulator"/>
    <property type="match status" value="1"/>
</dbReference>
<dbReference type="Pfam" id="PF19344">
    <property type="entry name" value="TetR_C_32"/>
    <property type="match status" value="1"/>
</dbReference>
<dbReference type="InterPro" id="IPR045823">
    <property type="entry name" value="TetR_C_32"/>
</dbReference>
<dbReference type="SUPFAM" id="SSF46689">
    <property type="entry name" value="Homeodomain-like"/>
    <property type="match status" value="1"/>
</dbReference>
<name>A0A1M6MU59_9ACTN</name>
<dbReference type="Pfam" id="PF00440">
    <property type="entry name" value="TetR_N"/>
    <property type="match status" value="1"/>
</dbReference>
<dbReference type="STRING" id="1123357.SAMN02745244_03462"/>
<dbReference type="PANTHER" id="PTHR30055:SF227">
    <property type="entry name" value="TRANSCRIPTIONAL REGULATORY PROTEIN (PROBABLY TETR-FAMILY)-RELATED"/>
    <property type="match status" value="1"/>
</dbReference>
<organism evidence="7 8">
    <name type="scientific">Tessaracoccus bendigoensis DSM 12906</name>
    <dbReference type="NCBI Taxonomy" id="1123357"/>
    <lineage>
        <taxon>Bacteria</taxon>
        <taxon>Bacillati</taxon>
        <taxon>Actinomycetota</taxon>
        <taxon>Actinomycetes</taxon>
        <taxon>Propionibacteriales</taxon>
        <taxon>Propionibacteriaceae</taxon>
        <taxon>Tessaracoccus</taxon>
    </lineage>
</organism>
<dbReference type="InterPro" id="IPR036271">
    <property type="entry name" value="Tet_transcr_reg_TetR-rel_C_sf"/>
</dbReference>
<dbReference type="GO" id="GO:0000976">
    <property type="term" value="F:transcription cis-regulatory region binding"/>
    <property type="evidence" value="ECO:0007669"/>
    <property type="project" value="TreeGrafter"/>
</dbReference>
<evidence type="ECO:0000256" key="3">
    <source>
        <dbReference type="ARBA" id="ARBA00023163"/>
    </source>
</evidence>
<evidence type="ECO:0000256" key="1">
    <source>
        <dbReference type="ARBA" id="ARBA00023015"/>
    </source>
</evidence>
<evidence type="ECO:0000256" key="2">
    <source>
        <dbReference type="ARBA" id="ARBA00023125"/>
    </source>
</evidence>
<dbReference type="PANTHER" id="PTHR30055">
    <property type="entry name" value="HTH-TYPE TRANSCRIPTIONAL REGULATOR RUTR"/>
    <property type="match status" value="1"/>
</dbReference>
<evidence type="ECO:0000259" key="6">
    <source>
        <dbReference type="PROSITE" id="PS50977"/>
    </source>
</evidence>
<evidence type="ECO:0000313" key="8">
    <source>
        <dbReference type="Proteomes" id="UP000184512"/>
    </source>
</evidence>
<reference evidence="8" key="1">
    <citation type="submission" date="2016-11" db="EMBL/GenBank/DDBJ databases">
        <authorList>
            <person name="Varghese N."/>
            <person name="Submissions S."/>
        </authorList>
    </citation>
    <scope>NUCLEOTIDE SEQUENCE [LARGE SCALE GENOMIC DNA]</scope>
    <source>
        <strain evidence="8">DSM 12906</strain>
    </source>
</reference>
<keyword evidence="1" id="KW-0805">Transcription regulation</keyword>
<dbReference type="InterPro" id="IPR001647">
    <property type="entry name" value="HTH_TetR"/>
</dbReference>
<keyword evidence="2 4" id="KW-0238">DNA-binding</keyword>
<keyword evidence="3" id="KW-0804">Transcription</keyword>
<feature type="region of interest" description="Disordered" evidence="5">
    <location>
        <begin position="1"/>
        <end position="22"/>
    </location>
</feature>
<dbReference type="EMBL" id="FQZG01000096">
    <property type="protein sequence ID" value="SHJ86952.1"/>
    <property type="molecule type" value="Genomic_DNA"/>
</dbReference>
<evidence type="ECO:0000313" key="7">
    <source>
        <dbReference type="EMBL" id="SHJ86952.1"/>
    </source>
</evidence>
<feature type="compositionally biased region" description="Low complexity" evidence="5">
    <location>
        <begin position="1"/>
        <end position="11"/>
    </location>
</feature>
<dbReference type="AlphaFoldDB" id="A0A1M6MU59"/>
<dbReference type="InterPro" id="IPR009057">
    <property type="entry name" value="Homeodomain-like_sf"/>
</dbReference>
<proteinExistence type="predicted"/>
<feature type="domain" description="HTH tetR-type" evidence="6">
    <location>
        <begin position="23"/>
        <end position="83"/>
    </location>
</feature>
<dbReference type="SUPFAM" id="SSF48498">
    <property type="entry name" value="Tetracyclin repressor-like, C-terminal domain"/>
    <property type="match status" value="1"/>
</dbReference>
<evidence type="ECO:0000256" key="5">
    <source>
        <dbReference type="SAM" id="MobiDB-lite"/>
    </source>
</evidence>
<accession>A0A1M6MU59</accession>
<dbReference type="PRINTS" id="PR00455">
    <property type="entry name" value="HTHTETR"/>
</dbReference>
<gene>
    <name evidence="7" type="ORF">SAMN02745244_03462</name>
</gene>
<dbReference type="GO" id="GO:0045892">
    <property type="term" value="P:negative regulation of DNA-templated transcription"/>
    <property type="evidence" value="ECO:0007669"/>
    <property type="project" value="UniProtKB-ARBA"/>
</dbReference>
<feature type="DNA-binding region" description="H-T-H motif" evidence="4">
    <location>
        <begin position="46"/>
        <end position="65"/>
    </location>
</feature>
<feature type="region of interest" description="Disordered" evidence="5">
    <location>
        <begin position="229"/>
        <end position="260"/>
    </location>
</feature>
<dbReference type="PROSITE" id="PS50977">
    <property type="entry name" value="HTH_TETR_2"/>
    <property type="match status" value="1"/>
</dbReference>
<dbReference type="Proteomes" id="UP000184512">
    <property type="component" value="Unassembled WGS sequence"/>
</dbReference>
<sequence length="260" mass="28487">MDGVSSRPNAARARRPRTRMSAAERREQLLEIARELFAERGFEGTSVEEIAARAGVSKPVVYEHFGGKEGAYAVVVDRETKTLHTAIRDALTTPGAGSRELLERGAMALLRYIEERPDGFRILSRDPLRDPHETPAPGQTVGSFASILSDIAVQVEDLLAAEFVKTGHDPQFAGLYSQALVGLVAQTGQLWLDNREPSREVVARHLINLAWNGMAHLKTDPRLVMEHIDRRTGAESEPQPEAQPGASSGRRHAGEDATAR</sequence>
<protein>
    <submittedName>
        <fullName evidence="7">Transcriptional regulator, TetR family</fullName>
    </submittedName>
</protein>